<dbReference type="RefSeq" id="WP_013658358.1">
    <property type="nucleotide sequence ID" value="NC_015275.1"/>
</dbReference>
<keyword evidence="2" id="KW-1185">Reference proteome</keyword>
<proteinExistence type="predicted"/>
<evidence type="ECO:0000313" key="1">
    <source>
        <dbReference type="EMBL" id="ADZ85082.1"/>
    </source>
</evidence>
<sequence length="92" mass="10053">MRSRKKYLCFLLVGAILIETIYGEELRGALGDVINAVVNTSMKISNNVDPKTTSSMLEVIADNSMEVTTSSMLNVTALYNQIEDGYSIDDGV</sequence>
<organism evidence="1 2">
    <name type="scientific">Cellulosilyticum lentocellum (strain ATCC 49066 / DSM 5427 / NCIMB 11756 / RHM5)</name>
    <name type="common">Clostridium lentocellum</name>
    <dbReference type="NCBI Taxonomy" id="642492"/>
    <lineage>
        <taxon>Bacteria</taxon>
        <taxon>Bacillati</taxon>
        <taxon>Bacillota</taxon>
        <taxon>Clostridia</taxon>
        <taxon>Lachnospirales</taxon>
        <taxon>Cellulosilyticaceae</taxon>
        <taxon>Cellulosilyticum</taxon>
    </lineage>
</organism>
<reference evidence="1 2" key="1">
    <citation type="journal article" date="2011" name="J. Bacteriol.">
        <title>Complete genome sequence of the cellulose-degrading bacterium Cellulosilyticum lentocellum.</title>
        <authorList>
            <consortium name="US DOE Joint Genome Institute"/>
            <person name="Miller D.A."/>
            <person name="Suen G."/>
            <person name="Bruce D."/>
            <person name="Copeland A."/>
            <person name="Cheng J.F."/>
            <person name="Detter C."/>
            <person name="Goodwin L.A."/>
            <person name="Han C.S."/>
            <person name="Hauser L.J."/>
            <person name="Land M.L."/>
            <person name="Lapidus A."/>
            <person name="Lucas S."/>
            <person name="Meincke L."/>
            <person name="Pitluck S."/>
            <person name="Tapia R."/>
            <person name="Teshima H."/>
            <person name="Woyke T."/>
            <person name="Fox B.G."/>
            <person name="Angert E.R."/>
            <person name="Currie C.R."/>
        </authorList>
    </citation>
    <scope>NUCLEOTIDE SEQUENCE [LARGE SCALE GENOMIC DNA]</scope>
    <source>
        <strain evidence="2">ATCC 49066 / DSM 5427 / NCIMB 11756 / RHM5</strain>
    </source>
</reference>
<gene>
    <name evidence="1" type="ordered locus">Clole_3394</name>
</gene>
<evidence type="ECO:0000313" key="2">
    <source>
        <dbReference type="Proteomes" id="UP000008467"/>
    </source>
</evidence>
<name>F2JRQ2_CELLD</name>
<dbReference type="AlphaFoldDB" id="F2JRQ2"/>
<dbReference type="KEGG" id="cle:Clole_3394"/>
<protein>
    <submittedName>
        <fullName evidence="1">Uncharacterized protein</fullName>
    </submittedName>
</protein>
<dbReference type="HOGENOM" id="CLU_2407887_0_0_9"/>
<dbReference type="EMBL" id="CP002582">
    <property type="protein sequence ID" value="ADZ85082.1"/>
    <property type="molecule type" value="Genomic_DNA"/>
</dbReference>
<dbReference type="Proteomes" id="UP000008467">
    <property type="component" value="Chromosome"/>
</dbReference>
<accession>F2JRQ2</accession>